<evidence type="ECO:0000313" key="8">
    <source>
        <dbReference type="Proteomes" id="UP000694680"/>
    </source>
</evidence>
<feature type="region of interest" description="Disordered" evidence="5">
    <location>
        <begin position="1258"/>
        <end position="1282"/>
    </location>
</feature>
<feature type="region of interest" description="Disordered" evidence="5">
    <location>
        <begin position="1"/>
        <end position="20"/>
    </location>
</feature>
<feature type="compositionally biased region" description="Basic and acidic residues" evidence="5">
    <location>
        <begin position="1260"/>
        <end position="1282"/>
    </location>
</feature>
<gene>
    <name evidence="7" type="primary">fam83ha</name>
</gene>
<feature type="compositionally biased region" description="Basic and acidic residues" evidence="5">
    <location>
        <begin position="878"/>
        <end position="889"/>
    </location>
</feature>
<feature type="compositionally biased region" description="Low complexity" evidence="5">
    <location>
        <begin position="1117"/>
        <end position="1126"/>
    </location>
</feature>
<dbReference type="GO" id="GO:0044380">
    <property type="term" value="P:protein localization to cytoskeleton"/>
    <property type="evidence" value="ECO:0007669"/>
    <property type="project" value="TreeGrafter"/>
</dbReference>
<keyword evidence="8" id="KW-1185">Reference proteome</keyword>
<dbReference type="OrthoDB" id="9832446at2759"/>
<proteinExistence type="inferred from homology"/>
<feature type="compositionally biased region" description="Basic and acidic residues" evidence="5">
    <location>
        <begin position="646"/>
        <end position="670"/>
    </location>
</feature>
<dbReference type="InterPro" id="IPR050944">
    <property type="entry name" value="FAM83"/>
</dbReference>
<evidence type="ECO:0000313" key="7">
    <source>
        <dbReference type="Ensembl" id="ENSGWIP00000041655.1"/>
    </source>
</evidence>
<feature type="region of interest" description="Disordered" evidence="5">
    <location>
        <begin position="1858"/>
        <end position="1886"/>
    </location>
</feature>
<feature type="region of interest" description="Disordered" evidence="5">
    <location>
        <begin position="1902"/>
        <end position="2137"/>
    </location>
</feature>
<feature type="compositionally biased region" description="Basic and acidic residues" evidence="5">
    <location>
        <begin position="481"/>
        <end position="491"/>
    </location>
</feature>
<dbReference type="PANTHER" id="PTHR16181">
    <property type="entry name" value="PROTEIN FAM83A-RELATED"/>
    <property type="match status" value="1"/>
</dbReference>
<feature type="compositionally biased region" description="Basic and acidic residues" evidence="5">
    <location>
        <begin position="2104"/>
        <end position="2137"/>
    </location>
</feature>
<feature type="region of interest" description="Disordered" evidence="5">
    <location>
        <begin position="1110"/>
        <end position="1130"/>
    </location>
</feature>
<evidence type="ECO:0000256" key="3">
    <source>
        <dbReference type="ARBA" id="ARBA00022490"/>
    </source>
</evidence>
<evidence type="ECO:0000259" key="6">
    <source>
        <dbReference type="Pfam" id="PF07894"/>
    </source>
</evidence>
<feature type="compositionally biased region" description="Polar residues" evidence="5">
    <location>
        <begin position="1930"/>
        <end position="1948"/>
    </location>
</feature>
<feature type="compositionally biased region" description="Polar residues" evidence="5">
    <location>
        <begin position="506"/>
        <end position="525"/>
    </location>
</feature>
<dbReference type="RefSeq" id="XP_028323709.1">
    <property type="nucleotide sequence ID" value="XM_028467908.1"/>
</dbReference>
<feature type="region of interest" description="Disordered" evidence="5">
    <location>
        <begin position="1065"/>
        <end position="1096"/>
    </location>
</feature>
<dbReference type="GO" id="GO:0030335">
    <property type="term" value="P:positive regulation of cell migration"/>
    <property type="evidence" value="ECO:0007669"/>
    <property type="project" value="TreeGrafter"/>
</dbReference>
<sequence length="2137" mass="235577">MARRSQCSSAGDNPLDPNYLPPHYREEYRLAIDALVEEDLEGYYRFLQKADVVDFLATPEIQHIQTCVQNPRLNSFPEHQFRDVEGDGSSDTYWPLHTDLDVPDLDLGWPQMHHLIGPTEVTTLVNPPEPNMPSIKDQARRLIKNAQQVIAIVMDTFTDVDIFADILNAAMRNVAVYIILDEQNAPHFTDMVSNCRVNLQNMQFLRVRTVPGITYQCRSGKSFKGQLMDRFLLTDCRAVLSGNYSFMWSFEKLHRCMAHLFLGQLVATFDEEFRILFAQSQPMIIDNMVGQMEDLGPSQKMQYPGERITERPKIFLDSGHSDEWGRHSYDERIEGDWMRYPLRRPEAPCGPVDMYTRFPSQQPPMEQPFDQGPLRIPMKENLPFKRHSFAEGSQERFPYHFLQQPQGLPDSETQGRYFHRGQKAYPGPGPEADYSGIDKFWKQDYLSCDQYSEPQPMQPPDSFDPVLNYLTSTRAVDMDQSSEKQRERDMGLLHNRRPGLGHTYTCRISPTPSNQSEQKTFLQEPNTDRKNPSVKRGLRNWRISSYLSAYDNPEDDGLAMAAPQGSDPFEEPSCPVQETIGGQIAIPKIPNVREFKVPATPRASQMPSYARAITQDQQKYLPDEPPPVPFHTNITPTPSESSNTTESEKADEAEQREPKTSALRRDDSFRRNYNAAQPRASRLRSSLIFHSLDQQNNPQDPKTAGPDQQEEESDKGDAEQLKLPYFSQVLGQRRPTREPFEWSRYLKSSTDGSKQETRNTEEGDKDDKDSSKDEIPNDLSENPKVQDSLKLPDVGQVNPSSSVAHSKKSEPEQSSQPIQPPPFLSPLLDFEMDEAYNRFRFFKELAAKRKAQKALEEKSKEKLLATPASDLQGNVPKQTEKPVQKESTEKQASTSDGLVKEHATKDRAGETLSTGIQKTLNLSSETTQTVIKQASVDNDSLMSQGCNAKQTEVSTDSQKSELESVGNVPKTEVGQSKSLEKQSLINLTAQQSETCASPTSIVATSTCSSPLVEVVEASSHNPCSEEGKSACQSLVVELESPIINSNSPKCELVQEEAICSPPVNCEQDTQSASDTSKVTPLSPNLDNTCNIPSKSSNTPKSITLTIVGKTKPQNPVSSSQQLSSQSAKEPSNVISLDKFSVSEPNTSLPQPTSYMSVQQVSDATLAEKDNILDLAKPKEALSNSEKDTVPEKVSNLLKNELENTALKLIASAAHTSSVKELAESGAVMGSEKDSFLSEGVSDLEKCDPDTENIVSNLAKDVSKPERVDSGSNEKVRESGKDAFEAGHVSRSEIPGCSNVVSEISEDLEPSNALSSQTVESSVSKLETVCPVDMSSDKSTEALTSVTSSPVIRGITHDAPQLEKSTPAQDAIREVPPHSDILISVCETNISGETVSCLSPHSFITYSGNIGNISPHVESDISNDRRDSKPNIASTQPPTKTSAIQVSDVTISERGLQKENLKSDKDVADSVDVTESEKSVQILEKEMAVSETVPTVSEKGLQTENVKSDKDVADSVEDVTESEKSVQILEKEVTVSGTVSTISEKGLQTENVKSDKDVADSVEDVTESEKSVQILEKEIALSETVPKISEKGLQTENVKSDKDVADSVEDVTESEKSVQILEKEIALSEAVPKISEKGLQTENVKSDKDVADSVEDVAESEKGVQMLEKEVSESEKTVQTLENRVSVSGTVSTISETGSQKENLKSDKDVADSVEVAELEKGVQMLEKKMTVSDTVSTSKKNIIVSEEGLDSEKDASLQEQMDSDLGKTVSESGKEAFETRQVFNLENPTCPLPVVKETSDTSCPNPPVPVLDLYSVENYASKADSIESISPVHKSADTQPQISPSETSSAVITDIIPKGSQSETPTPPQNPLGQINPSSDLATPVCNAPSASGTVLCLSLHSESDKSVLSPEAKIAETSTSPVHDVPDTESPSQESDNPPKPTSTNSLAGPPEPIFNVPVENNLQWKNPEPVTSEKSTQGPIILKENGKTDEEKPHTKDTDQVHDEGTEDTEKTNDKMKSHCPEQANIAFRHPKPSQSRYHSSTANVLSSSNLRDDTKLLLGQISANSQSRNESSKDSPVTDDEKEGEADKNAQKQKYPGSKTLSKEPSKSTQERDRILEKIQNMRKERKVYSRFEV</sequence>
<feature type="compositionally biased region" description="Polar residues" evidence="5">
    <location>
        <begin position="1837"/>
        <end position="1849"/>
    </location>
</feature>
<accession>A0A8C5H8C5</accession>
<dbReference type="CTD" id="565437"/>
<feature type="compositionally biased region" description="Basic and acidic residues" evidence="5">
    <location>
        <begin position="1986"/>
        <end position="2022"/>
    </location>
</feature>
<feature type="compositionally biased region" description="Basic and acidic residues" evidence="5">
    <location>
        <begin position="898"/>
        <end position="909"/>
    </location>
</feature>
<feature type="compositionally biased region" description="Basic and acidic residues" evidence="5">
    <location>
        <begin position="753"/>
        <end position="775"/>
    </location>
</feature>
<feature type="region of interest" description="Disordered" evidence="5">
    <location>
        <begin position="946"/>
        <end position="977"/>
    </location>
</feature>
<feature type="region of interest" description="Disordered" evidence="5">
    <location>
        <begin position="477"/>
        <end position="536"/>
    </location>
</feature>
<reference evidence="7" key="3">
    <citation type="submission" date="2025-09" db="UniProtKB">
        <authorList>
            <consortium name="Ensembl"/>
        </authorList>
    </citation>
    <scope>IDENTIFICATION</scope>
</reference>
<dbReference type="Pfam" id="PF07894">
    <property type="entry name" value="SACK1"/>
    <property type="match status" value="1"/>
</dbReference>
<dbReference type="InterPro" id="IPR012461">
    <property type="entry name" value="SACK1"/>
</dbReference>
<comment type="similarity">
    <text evidence="2">Belongs to the FAM83 family.</text>
</comment>
<comment type="subcellular location">
    <subcellularLocation>
        <location evidence="1">Cytoplasm</location>
    </subcellularLocation>
</comment>
<name>A0A8C5H8C5_GOUWI</name>
<feature type="compositionally biased region" description="Polar residues" evidence="5">
    <location>
        <begin position="946"/>
        <end position="957"/>
    </location>
</feature>
<dbReference type="GO" id="GO:0019901">
    <property type="term" value="F:protein kinase binding"/>
    <property type="evidence" value="ECO:0007669"/>
    <property type="project" value="TreeGrafter"/>
</dbReference>
<dbReference type="GO" id="GO:0005737">
    <property type="term" value="C:cytoplasm"/>
    <property type="evidence" value="ECO:0007669"/>
    <property type="project" value="UniProtKB-SubCell"/>
</dbReference>
<feature type="coiled-coil region" evidence="4">
    <location>
        <begin position="1656"/>
        <end position="1683"/>
    </location>
</feature>
<feature type="compositionally biased region" description="Polar residues" evidence="5">
    <location>
        <begin position="1066"/>
        <end position="1096"/>
    </location>
</feature>
<protein>
    <submittedName>
        <fullName evidence="7">Protein FAM83H-like</fullName>
    </submittedName>
</protein>
<dbReference type="GeneID" id="114476422"/>
<dbReference type="GO" id="GO:0007165">
    <property type="term" value="P:signal transduction"/>
    <property type="evidence" value="ECO:0007669"/>
    <property type="project" value="TreeGrafter"/>
</dbReference>
<feature type="compositionally biased region" description="Low complexity" evidence="5">
    <location>
        <begin position="632"/>
        <end position="645"/>
    </location>
</feature>
<dbReference type="Ensembl" id="ENSGWIT00000045237.1">
    <property type="protein sequence ID" value="ENSGWIP00000041655.1"/>
    <property type="gene ID" value="ENSGWIG00000020968.1"/>
</dbReference>
<feature type="region of interest" description="Disordered" evidence="5">
    <location>
        <begin position="1415"/>
        <end position="1443"/>
    </location>
</feature>
<feature type="compositionally biased region" description="Polar residues" evidence="5">
    <location>
        <begin position="1"/>
        <end position="11"/>
    </location>
</feature>
<dbReference type="FunFam" id="3.30.870.10:FF:000004">
    <property type="entry name" value="protein FAM83H isoform X2"/>
    <property type="match status" value="1"/>
</dbReference>
<organism evidence="7 8">
    <name type="scientific">Gouania willdenowi</name>
    <name type="common">Blunt-snouted clingfish</name>
    <name type="synonym">Lepadogaster willdenowi</name>
    <dbReference type="NCBI Taxonomy" id="441366"/>
    <lineage>
        <taxon>Eukaryota</taxon>
        <taxon>Metazoa</taxon>
        <taxon>Chordata</taxon>
        <taxon>Craniata</taxon>
        <taxon>Vertebrata</taxon>
        <taxon>Euteleostomi</taxon>
        <taxon>Actinopterygii</taxon>
        <taxon>Neopterygii</taxon>
        <taxon>Teleostei</taxon>
        <taxon>Neoteleostei</taxon>
        <taxon>Acanthomorphata</taxon>
        <taxon>Ovalentaria</taxon>
        <taxon>Blenniimorphae</taxon>
        <taxon>Blenniiformes</taxon>
        <taxon>Gobiesocoidei</taxon>
        <taxon>Gobiesocidae</taxon>
        <taxon>Gobiesocinae</taxon>
        <taxon>Gouania</taxon>
    </lineage>
</organism>
<feature type="compositionally biased region" description="Polar residues" evidence="5">
    <location>
        <begin position="2035"/>
        <end position="2052"/>
    </location>
</feature>
<dbReference type="GO" id="GO:0045104">
    <property type="term" value="P:intermediate filament cytoskeleton organization"/>
    <property type="evidence" value="ECO:0007669"/>
    <property type="project" value="TreeGrafter"/>
</dbReference>
<feature type="compositionally biased region" description="Basic and acidic residues" evidence="5">
    <location>
        <begin position="850"/>
        <end position="863"/>
    </location>
</feature>
<feature type="domain" description="Scaffolding anchor of CK1" evidence="6">
    <location>
        <begin position="13"/>
        <end position="282"/>
    </location>
</feature>
<evidence type="ECO:0000256" key="1">
    <source>
        <dbReference type="ARBA" id="ARBA00004496"/>
    </source>
</evidence>
<dbReference type="GO" id="GO:0045095">
    <property type="term" value="C:keratin filament"/>
    <property type="evidence" value="ECO:0007669"/>
    <property type="project" value="TreeGrafter"/>
</dbReference>
<evidence type="ECO:0000256" key="4">
    <source>
        <dbReference type="SAM" id="Coils"/>
    </source>
</evidence>
<dbReference type="GO" id="GO:1990254">
    <property type="term" value="F:keratin filament binding"/>
    <property type="evidence" value="ECO:0007669"/>
    <property type="project" value="TreeGrafter"/>
</dbReference>
<dbReference type="Proteomes" id="UP000694680">
    <property type="component" value="Chromosome 15"/>
</dbReference>
<feature type="region of interest" description="Disordered" evidence="5">
    <location>
        <begin position="850"/>
        <end position="916"/>
    </location>
</feature>
<feature type="compositionally biased region" description="Polar residues" evidence="5">
    <location>
        <begin position="1430"/>
        <end position="1443"/>
    </location>
</feature>
<reference evidence="7" key="2">
    <citation type="submission" date="2025-08" db="UniProtKB">
        <authorList>
            <consortium name="Ensembl"/>
        </authorList>
    </citation>
    <scope>IDENTIFICATION</scope>
</reference>
<feature type="region of interest" description="Disordered" evidence="5">
    <location>
        <begin position="618"/>
        <end position="826"/>
    </location>
</feature>
<feature type="compositionally biased region" description="Basic and acidic residues" evidence="5">
    <location>
        <begin position="1416"/>
        <end position="1428"/>
    </location>
</feature>
<keyword evidence="3" id="KW-0963">Cytoplasm</keyword>
<evidence type="ECO:0000256" key="5">
    <source>
        <dbReference type="SAM" id="MobiDB-lite"/>
    </source>
</evidence>
<feature type="region of interest" description="Disordered" evidence="5">
    <location>
        <begin position="1830"/>
        <end position="1849"/>
    </location>
</feature>
<feature type="compositionally biased region" description="Polar residues" evidence="5">
    <location>
        <begin position="1871"/>
        <end position="1881"/>
    </location>
</feature>
<evidence type="ECO:0000256" key="2">
    <source>
        <dbReference type="ARBA" id="ARBA00006937"/>
    </source>
</evidence>
<dbReference type="PANTHER" id="PTHR16181:SF16">
    <property type="entry name" value="FAMILY WITH SEQUENCE SIMILARITY 83 MEMBER HA"/>
    <property type="match status" value="1"/>
</dbReference>
<reference evidence="7" key="1">
    <citation type="submission" date="2020-06" db="EMBL/GenBank/DDBJ databases">
        <authorList>
            <consortium name="Wellcome Sanger Institute Data Sharing"/>
        </authorList>
    </citation>
    <scope>NUCLEOTIDE SEQUENCE [LARGE SCALE GENOMIC DNA]</scope>
</reference>
<keyword evidence="4" id="KW-0175">Coiled coil</keyword>
<dbReference type="Gene3D" id="3.30.870.10">
    <property type="entry name" value="Endonuclease Chain A"/>
    <property type="match status" value="1"/>
</dbReference>
<dbReference type="SUPFAM" id="SSF56024">
    <property type="entry name" value="Phospholipase D/nuclease"/>
    <property type="match status" value="1"/>
</dbReference>